<keyword evidence="5" id="KW-1185">Reference proteome</keyword>
<evidence type="ECO:0000313" key="4">
    <source>
        <dbReference type="EMBL" id="UJO22656.1"/>
    </source>
</evidence>
<accession>A0A9Q8PHJ7</accession>
<proteinExistence type="predicted"/>
<protein>
    <submittedName>
        <fullName evidence="4">Vegetative incompatibility protein HET-E-1</fullName>
    </submittedName>
</protein>
<dbReference type="AlphaFoldDB" id="A0A9Q8PHJ7"/>
<dbReference type="EMBL" id="CP090172">
    <property type="protein sequence ID" value="UJO22656.1"/>
    <property type="molecule type" value="Genomic_DNA"/>
</dbReference>
<dbReference type="Pfam" id="PF06985">
    <property type="entry name" value="HET"/>
    <property type="match status" value="1"/>
</dbReference>
<feature type="domain" description="Heterokaryon incompatibility" evidence="2">
    <location>
        <begin position="24"/>
        <end position="127"/>
    </location>
</feature>
<dbReference type="Pfam" id="PF26640">
    <property type="entry name" value="DUF8212"/>
    <property type="match status" value="1"/>
</dbReference>
<name>A0A9Q8PHJ7_PASFU</name>
<gene>
    <name evidence="4" type="ORF">CLAFUR5_12057</name>
</gene>
<feature type="region of interest" description="Disordered" evidence="1">
    <location>
        <begin position="330"/>
        <end position="354"/>
    </location>
</feature>
<dbReference type="Proteomes" id="UP000756132">
    <property type="component" value="Chromosome 10"/>
</dbReference>
<sequence>MRLLDVSSLRLVQFNDDRAVEGAYAILSHTWDTNPKNEVSYKDLKRDKTVDEFARRKAKDKAGFSKVDHACRQAQKDGYKYIWIDTCCINKDSSAELSEAINSMYRWYANAGICYAYLSDVSTEKVTADKAKLEAKLSKAKWFERGWTLQELIAPSAMQFFDRDWRKFGAKTDLTDIISNITGIDRTILLNRDLLGSACIGTRMSWAAKRQTTRIEDEAYSLLGIFGVNMPMIYGEGPRAFLRLQEEILRRSTDISIFAWLPWKPDTRGVLFAPGAKGFERCGKVYPAADMTGGRAFELTNKGLRISLRVSDMGDHYLASLVCVHPQHPKRDLSETPQAWVSSRGRPRDGLFSV</sequence>
<evidence type="ECO:0000313" key="5">
    <source>
        <dbReference type="Proteomes" id="UP000756132"/>
    </source>
</evidence>
<feature type="domain" description="DUF8212" evidence="3">
    <location>
        <begin position="239"/>
        <end position="260"/>
    </location>
</feature>
<organism evidence="4 5">
    <name type="scientific">Passalora fulva</name>
    <name type="common">Tomato leaf mold</name>
    <name type="synonym">Cladosporium fulvum</name>
    <dbReference type="NCBI Taxonomy" id="5499"/>
    <lineage>
        <taxon>Eukaryota</taxon>
        <taxon>Fungi</taxon>
        <taxon>Dikarya</taxon>
        <taxon>Ascomycota</taxon>
        <taxon>Pezizomycotina</taxon>
        <taxon>Dothideomycetes</taxon>
        <taxon>Dothideomycetidae</taxon>
        <taxon>Mycosphaerellales</taxon>
        <taxon>Mycosphaerellaceae</taxon>
        <taxon>Fulvia</taxon>
    </lineage>
</organism>
<evidence type="ECO:0000256" key="1">
    <source>
        <dbReference type="SAM" id="MobiDB-lite"/>
    </source>
</evidence>
<dbReference type="KEGG" id="ffu:CLAFUR5_12057"/>
<evidence type="ECO:0000259" key="2">
    <source>
        <dbReference type="Pfam" id="PF06985"/>
    </source>
</evidence>
<evidence type="ECO:0000259" key="3">
    <source>
        <dbReference type="Pfam" id="PF26640"/>
    </source>
</evidence>
<dbReference type="PANTHER" id="PTHR10622">
    <property type="entry name" value="HET DOMAIN-CONTAINING PROTEIN"/>
    <property type="match status" value="1"/>
</dbReference>
<dbReference type="GeneID" id="71991935"/>
<dbReference type="OrthoDB" id="20872at2759"/>
<dbReference type="InterPro" id="IPR010730">
    <property type="entry name" value="HET"/>
</dbReference>
<reference evidence="4" key="1">
    <citation type="submission" date="2021-12" db="EMBL/GenBank/DDBJ databases">
        <authorList>
            <person name="Zaccaron A."/>
            <person name="Stergiopoulos I."/>
        </authorList>
    </citation>
    <scope>NUCLEOTIDE SEQUENCE</scope>
    <source>
        <strain evidence="4">Race5_Kim</strain>
    </source>
</reference>
<dbReference type="RefSeq" id="XP_047767022.1">
    <property type="nucleotide sequence ID" value="XM_047911205.1"/>
</dbReference>
<dbReference type="InterPro" id="IPR058525">
    <property type="entry name" value="DUF8212"/>
</dbReference>
<reference evidence="4" key="2">
    <citation type="journal article" date="2022" name="Microb. Genom.">
        <title>A chromosome-scale genome assembly of the tomato pathogen Cladosporium fulvum reveals a compartmentalized genome architecture and the presence of a dispensable chromosome.</title>
        <authorList>
            <person name="Zaccaron A.Z."/>
            <person name="Chen L.H."/>
            <person name="Samaras A."/>
            <person name="Stergiopoulos I."/>
        </authorList>
    </citation>
    <scope>NUCLEOTIDE SEQUENCE</scope>
    <source>
        <strain evidence="4">Race5_Kim</strain>
    </source>
</reference>
<dbReference type="PANTHER" id="PTHR10622:SF10">
    <property type="entry name" value="HET DOMAIN-CONTAINING PROTEIN"/>
    <property type="match status" value="1"/>
</dbReference>